<dbReference type="InterPro" id="IPR050261">
    <property type="entry name" value="FrsA_esterase"/>
</dbReference>
<dbReference type="Gene3D" id="3.40.50.1820">
    <property type="entry name" value="alpha/beta hydrolase"/>
    <property type="match status" value="2"/>
</dbReference>
<keyword evidence="6" id="KW-1185">Reference proteome</keyword>
<comment type="similarity">
    <text evidence="2">Belongs to the AB hydrolase superfamily. FUS2 hydrolase family.</text>
</comment>
<dbReference type="RefSeq" id="WP_326623088.1">
    <property type="nucleotide sequence ID" value="NZ_CP109106.1"/>
</dbReference>
<gene>
    <name evidence="5" type="ORF">OG863_39190</name>
</gene>
<sequence>MTVFILVPGVFTGAHVWEDAAARLTAEGAEVHAVALSGLGGPRRAAGVGIDLETHIADVLAVIDSVGAAAGGESREIVLVGHDYGIHPVLGAADRRAERIARIVYLDAGMPQDGAPALAAVPDQSLREQLAECAGAGGPAGAEGADGELPPPARDEWPRWGSTAGIPDAALDRLTALAAPQPLDTLLQPLRLTGAAAAVPATGVLCTGNGASIEMVQMRVGFGDPALQALTDPQVTFFELPTGHWPMLSCPVELAEVLLRAAAGEGHRLEPADAAEPPAHLRPFLLDVPELPRERTGNVDLYLPDAEGPRPAVVFVHGGPVPAEARPTPRDWPTLRGYARYAAAQGVVGVTFDHRLHDVADYERAAADVAAAVERVRADPRVDADRVALWFFSGGGLITADWLGAPPAWLRCLAATYPILAPLPNWGLGGSRFHPADAVAGAGALPIVLTRAGLELPEIAATVEEFMAAAKNCGADGADVEVVDVPNGHHGFETLDPTDESREAVHRAMRSVLTHLRA</sequence>
<feature type="domain" description="AB hydrolase-1" evidence="4">
    <location>
        <begin position="5"/>
        <end position="256"/>
    </location>
</feature>
<name>A0ABZ1FUC3_9ACTN</name>
<dbReference type="PANTHER" id="PTHR22946:SF9">
    <property type="entry name" value="POLYKETIDE TRANSFERASE AF380"/>
    <property type="match status" value="1"/>
</dbReference>
<evidence type="ECO:0000259" key="4">
    <source>
        <dbReference type="Pfam" id="PF12697"/>
    </source>
</evidence>
<dbReference type="Pfam" id="PF12697">
    <property type="entry name" value="Abhydrolase_6"/>
    <property type="match status" value="1"/>
</dbReference>
<dbReference type="PANTHER" id="PTHR22946">
    <property type="entry name" value="DIENELACTONE HYDROLASE DOMAIN-CONTAINING PROTEIN-RELATED"/>
    <property type="match status" value="1"/>
</dbReference>
<dbReference type="InterPro" id="IPR029058">
    <property type="entry name" value="AB_hydrolase_fold"/>
</dbReference>
<dbReference type="SUPFAM" id="SSF53474">
    <property type="entry name" value="alpha/beta-Hydrolases"/>
    <property type="match status" value="2"/>
</dbReference>
<evidence type="ECO:0000256" key="3">
    <source>
        <dbReference type="SAM" id="MobiDB-lite"/>
    </source>
</evidence>
<protein>
    <submittedName>
        <fullName evidence="5">Alpha/beta hydrolase</fullName>
    </submittedName>
</protein>
<organism evidence="5 6">
    <name type="scientific">Streptomyces decoyicus</name>
    <dbReference type="NCBI Taxonomy" id="249567"/>
    <lineage>
        <taxon>Bacteria</taxon>
        <taxon>Bacillati</taxon>
        <taxon>Actinomycetota</taxon>
        <taxon>Actinomycetes</taxon>
        <taxon>Kitasatosporales</taxon>
        <taxon>Streptomycetaceae</taxon>
        <taxon>Streptomyces</taxon>
    </lineage>
</organism>
<evidence type="ECO:0000256" key="2">
    <source>
        <dbReference type="ARBA" id="ARBA00038115"/>
    </source>
</evidence>
<evidence type="ECO:0000313" key="6">
    <source>
        <dbReference type="Proteomes" id="UP001344251"/>
    </source>
</evidence>
<reference evidence="5 6" key="1">
    <citation type="submission" date="2022-10" db="EMBL/GenBank/DDBJ databases">
        <title>The complete genomes of actinobacterial strains from the NBC collection.</title>
        <authorList>
            <person name="Joergensen T.S."/>
            <person name="Alvarez Arevalo M."/>
            <person name="Sterndorff E.B."/>
            <person name="Faurdal D."/>
            <person name="Vuksanovic O."/>
            <person name="Mourched A.-S."/>
            <person name="Charusanti P."/>
            <person name="Shaw S."/>
            <person name="Blin K."/>
            <person name="Weber T."/>
        </authorList>
    </citation>
    <scope>NUCLEOTIDE SEQUENCE [LARGE SCALE GENOMIC DNA]</scope>
    <source>
        <strain evidence="5 6">NBC 01774</strain>
    </source>
</reference>
<accession>A0ABZ1FUC3</accession>
<proteinExistence type="inferred from homology"/>
<dbReference type="InterPro" id="IPR000073">
    <property type="entry name" value="AB_hydrolase_1"/>
</dbReference>
<dbReference type="EMBL" id="CP109106">
    <property type="protein sequence ID" value="WSB73489.1"/>
    <property type="molecule type" value="Genomic_DNA"/>
</dbReference>
<feature type="region of interest" description="Disordered" evidence="3">
    <location>
        <begin position="133"/>
        <end position="156"/>
    </location>
</feature>
<keyword evidence="1 5" id="KW-0378">Hydrolase</keyword>
<dbReference type="GO" id="GO:0016787">
    <property type="term" value="F:hydrolase activity"/>
    <property type="evidence" value="ECO:0007669"/>
    <property type="project" value="UniProtKB-KW"/>
</dbReference>
<dbReference type="Proteomes" id="UP001344251">
    <property type="component" value="Chromosome"/>
</dbReference>
<evidence type="ECO:0000313" key="5">
    <source>
        <dbReference type="EMBL" id="WSB73489.1"/>
    </source>
</evidence>
<evidence type="ECO:0000256" key="1">
    <source>
        <dbReference type="ARBA" id="ARBA00022801"/>
    </source>
</evidence>